<dbReference type="GO" id="GO:0004591">
    <property type="term" value="F:oxoglutarate dehydrogenase (succinyl-transferring) activity"/>
    <property type="evidence" value="ECO:0007669"/>
    <property type="project" value="UniProtKB-EC"/>
</dbReference>
<feature type="domain" description="Transketolase-like pyrimidine-binding" evidence="10">
    <location>
        <begin position="621"/>
        <end position="814"/>
    </location>
</feature>
<dbReference type="NCBIfam" id="TIGR00239">
    <property type="entry name" value="2oxo_dh_E1"/>
    <property type="match status" value="1"/>
</dbReference>
<dbReference type="EC" id="1.2.4.2" evidence="4"/>
<dbReference type="SUPFAM" id="SSF52518">
    <property type="entry name" value="Thiamin diphosphate-binding fold (THDP-binding)"/>
    <property type="match status" value="2"/>
</dbReference>
<name>A0AB74N602_AGGAC</name>
<dbReference type="GO" id="GO:0045252">
    <property type="term" value="C:oxoglutarate dehydrogenase complex"/>
    <property type="evidence" value="ECO:0007669"/>
    <property type="project" value="TreeGrafter"/>
</dbReference>
<dbReference type="InterPro" id="IPR005475">
    <property type="entry name" value="Transketolase-like_Pyr-bd"/>
</dbReference>
<dbReference type="NCBIfam" id="NF006914">
    <property type="entry name" value="PRK09404.1"/>
    <property type="match status" value="1"/>
</dbReference>
<dbReference type="Gene3D" id="3.40.50.12470">
    <property type="match status" value="1"/>
</dbReference>
<dbReference type="InterPro" id="IPR029061">
    <property type="entry name" value="THDP-binding"/>
</dbReference>
<keyword evidence="13" id="KW-1185">Reference proteome</keyword>
<dbReference type="SMART" id="SM00861">
    <property type="entry name" value="Transket_pyr"/>
    <property type="match status" value="1"/>
</dbReference>
<dbReference type="InterPro" id="IPR031717">
    <property type="entry name" value="ODO-1/KGD_C"/>
</dbReference>
<dbReference type="InterPro" id="IPR011603">
    <property type="entry name" value="2oxoglutarate_DH_E1"/>
</dbReference>
<comment type="cofactor">
    <cofactor evidence="1">
        <name>thiamine diphosphate</name>
        <dbReference type="ChEBI" id="CHEBI:58937"/>
    </cofactor>
</comment>
<dbReference type="EMBL" id="VSED01000008">
    <property type="protein sequence ID" value="TYA39249.1"/>
    <property type="molecule type" value="Genomic_DNA"/>
</dbReference>
<evidence type="ECO:0000259" key="10">
    <source>
        <dbReference type="SMART" id="SM00861"/>
    </source>
</evidence>
<keyword evidence="7" id="KW-0786">Thiamine pyrophosphate</keyword>
<dbReference type="AlphaFoldDB" id="A0AB74N602"/>
<dbReference type="Pfam" id="PF16078">
    <property type="entry name" value="2-oxogl_dehyd_N"/>
    <property type="match status" value="1"/>
</dbReference>
<dbReference type="FunFam" id="3.40.50.970:FF:000014">
    <property type="entry name" value="2-oxoglutarate dehydrogenase E1 component"/>
    <property type="match status" value="1"/>
</dbReference>
<dbReference type="FunFam" id="3.40.50.11610:FF:000001">
    <property type="entry name" value="2-oxoglutarate dehydrogenase E1 component"/>
    <property type="match status" value="1"/>
</dbReference>
<dbReference type="Pfam" id="PF02779">
    <property type="entry name" value="Transket_pyr"/>
    <property type="match status" value="1"/>
</dbReference>
<gene>
    <name evidence="12" type="primary">sucA</name>
    <name evidence="11" type="ORF">CQR80_05425</name>
    <name evidence="12" type="ORF">FXB79_04185</name>
</gene>
<dbReference type="SMR" id="A0AB74N602"/>
<dbReference type="GO" id="GO:0005829">
    <property type="term" value="C:cytosol"/>
    <property type="evidence" value="ECO:0007669"/>
    <property type="project" value="TreeGrafter"/>
</dbReference>
<dbReference type="Pfam" id="PF16870">
    <property type="entry name" value="OxoGdeHyase_C"/>
    <property type="match status" value="1"/>
</dbReference>
<dbReference type="PANTHER" id="PTHR23152">
    <property type="entry name" value="2-OXOGLUTARATE DEHYDROGENASE"/>
    <property type="match status" value="1"/>
</dbReference>
<evidence type="ECO:0000313" key="12">
    <source>
        <dbReference type="EMBL" id="TYA39249.1"/>
    </source>
</evidence>
<dbReference type="GO" id="GO:0006099">
    <property type="term" value="P:tricarboxylic acid cycle"/>
    <property type="evidence" value="ECO:0007669"/>
    <property type="project" value="TreeGrafter"/>
</dbReference>
<organism evidence="12 14">
    <name type="scientific">Aggregatibacter actinomycetemcomitans</name>
    <name type="common">Actinobacillus actinomycetemcomitans</name>
    <name type="synonym">Haemophilus actinomycetemcomitans</name>
    <dbReference type="NCBI Taxonomy" id="714"/>
    <lineage>
        <taxon>Bacteria</taxon>
        <taxon>Pseudomonadati</taxon>
        <taxon>Pseudomonadota</taxon>
        <taxon>Gammaproteobacteria</taxon>
        <taxon>Pasteurellales</taxon>
        <taxon>Pasteurellaceae</taxon>
        <taxon>Aggregatibacter</taxon>
    </lineage>
</organism>
<sequence>MPFKCNGIFYVVAMTLFVSVFIFKVVFMQHNSLQEWLASSALGGANQAYIEELYESYLEEPGSVDSSWQAIFKTLPKSTALEQPHSVVRDYFRRLARENHSQSIAVIDPEASAKLVKVLQFINAYRSRGYIEATLDPLNYYRWKTSSVPELDYHQHGLTDADLDESFNIDYAVYGKETIKLSELAHDLKATYCGNIGLEFMHIHDMEQRNWLQNKQEKWIQQPLFTKDEKVNLLKELTAADGLERYLGAKFPGAKRFSLEGSDAFIPMMKEIIRHAGRNDIDDIVIGMAHRGRLNMLVNVLGKKPAELFDEFAGKHAETNRTGDVKYHQGFSSDFAVDDKRVHLTLAFNPSHLEIVSPVVIGSVRARQTRKQDLEHNQVLAVTVHGDSAVAGQGIVQETLNMSNARGYKVGGTIRIVINNQIGFTTSNPNDTRSTEFCTDIAKMIQAPIIHVNGDDPEAVAFAARMAVEYRNAFKRDIFIDLISYRRHGHNEADEPLATQPMMYGIIKKHPTPPKVYAARLIQEVTISEEDATEMTNLYRDALDNGECVVPEWRAMDMAKVDWLQYLNYDWTAPYESHFPLDRFQTLAKRVSHYPDYVQPHPRVEKIYADRKEMAQGDKLLDWGMAETMAYATLLDEGIHVRLSGEDAGRGTFFHRHAVVHNQKDGTGYVPLTQLHANQGRFEVWDSVLTEEGVLAFEYGYATTDPKTLTIWEAQFGDFANGAQIVIDQFISSGEQKWGRMCGLVMLLPHGYEGQGPEHSSARLERYLQLCAEQNMQVCIPSTPAQVYHMLRRQAIRKMRRPLIGISPKSLLRHPLAVSTMDELVNGTFQTVIGEIDELDPKQVKRVVMCSGKVYYDLLEQRRKNEQTDVAIIRIEQLYPFPHDDVKAVLAPYAHVTDFVWCQEEPLNQGAWYSSKHNFEAVIPEGAKLTYAGRPASASPAVGYISLHTKQQKQLVEDALTR</sequence>
<dbReference type="EMBL" id="PCGW01000008">
    <property type="protein sequence ID" value="PHO20683.1"/>
    <property type="molecule type" value="Genomic_DNA"/>
</dbReference>
<dbReference type="InterPro" id="IPR032106">
    <property type="entry name" value="2-oxogl_dehyd_N"/>
</dbReference>
<evidence type="ECO:0000256" key="7">
    <source>
        <dbReference type="ARBA" id="ARBA00023052"/>
    </source>
</evidence>
<reference evidence="11 13" key="1">
    <citation type="submission" date="2017-10" db="EMBL/GenBank/DDBJ databases">
        <title>Draft genome sequences of Aggregatibacter actinomycetemcomitans strains 310a and 310b.</title>
        <authorList>
            <person name="May A.C."/>
            <person name="Ohta H."/>
            <person name="Maeda H."/>
            <person name="Kokeguchi S."/>
            <person name="Cugini C."/>
        </authorList>
    </citation>
    <scope>NUCLEOTIDE SEQUENCE [LARGE SCALE GENOMIC DNA]</scope>
    <source>
        <strain evidence="11 13">310b</strain>
    </source>
</reference>
<keyword evidence="9" id="KW-1133">Transmembrane helix</keyword>
<dbReference type="PANTHER" id="PTHR23152:SF4">
    <property type="entry name" value="2-OXOADIPATE DEHYDROGENASE COMPLEX COMPONENT E1"/>
    <property type="match status" value="1"/>
</dbReference>
<proteinExistence type="inferred from homology"/>
<evidence type="ECO:0000256" key="9">
    <source>
        <dbReference type="SAM" id="Phobius"/>
    </source>
</evidence>
<dbReference type="Proteomes" id="UP000323012">
    <property type="component" value="Unassembled WGS sequence"/>
</dbReference>
<evidence type="ECO:0000313" key="13">
    <source>
        <dbReference type="Proteomes" id="UP000226080"/>
    </source>
</evidence>
<evidence type="ECO:0000313" key="11">
    <source>
        <dbReference type="EMBL" id="PHO20683.1"/>
    </source>
</evidence>
<dbReference type="Gene3D" id="3.40.50.970">
    <property type="match status" value="1"/>
</dbReference>
<dbReference type="GO" id="GO:0030976">
    <property type="term" value="F:thiamine pyrophosphate binding"/>
    <property type="evidence" value="ECO:0007669"/>
    <property type="project" value="InterPro"/>
</dbReference>
<dbReference type="FunFam" id="1.10.287.1150:FF:000004">
    <property type="entry name" value="2-oxoglutarate dehydrogenase E1 component"/>
    <property type="match status" value="1"/>
</dbReference>
<dbReference type="InterPro" id="IPR001017">
    <property type="entry name" value="DH_E1"/>
</dbReference>
<comment type="caution">
    <text evidence="12">The sequence shown here is derived from an EMBL/GenBank/DDBJ whole genome shotgun (WGS) entry which is preliminary data.</text>
</comment>
<evidence type="ECO:0000256" key="3">
    <source>
        <dbReference type="ARBA" id="ARBA00006936"/>
    </source>
</evidence>
<evidence type="ECO:0000256" key="1">
    <source>
        <dbReference type="ARBA" id="ARBA00001964"/>
    </source>
</evidence>
<dbReference type="PIRSF" id="PIRSF000157">
    <property type="entry name" value="Oxoglu_dh_E1"/>
    <property type="match status" value="1"/>
</dbReference>
<dbReference type="Proteomes" id="UP000226080">
    <property type="component" value="Unassembled WGS sequence"/>
</dbReference>
<protein>
    <recommendedName>
        <fullName evidence="5">2-oxoglutarate dehydrogenase E1 component</fullName>
        <ecNumber evidence="4">1.2.4.2</ecNumber>
    </recommendedName>
    <alternativeName>
        <fullName evidence="8">Alpha-ketoglutarate dehydrogenase</fullName>
    </alternativeName>
</protein>
<reference evidence="12 14" key="2">
    <citation type="submission" date="2019-08" db="EMBL/GenBank/DDBJ databases">
        <title>Whole genome sequencing of Aggregatibacter actinomycetemcomitans cultured from blood stream infections in Denmark reveals a novel phylogenetic lineage expressing serotype a membrane O polysaccharide.</title>
        <authorList>
            <person name="Nedergaard S."/>
            <person name="Kobel C.M."/>
            <person name="Nielsen M.B."/>
            <person name="Moeller R.T."/>
            <person name="Jensen A.B."/>
            <person name="Noerskov-Lauritsen N."/>
        </authorList>
    </citation>
    <scope>NUCLEOTIDE SEQUENCE [LARGE SCALE GENOMIC DNA]</scope>
    <source>
        <strain evidence="12 14">PN_563</strain>
    </source>
</reference>
<evidence type="ECO:0000256" key="4">
    <source>
        <dbReference type="ARBA" id="ARBA00012280"/>
    </source>
</evidence>
<evidence type="ECO:0000256" key="6">
    <source>
        <dbReference type="ARBA" id="ARBA00023002"/>
    </source>
</evidence>
<feature type="transmembrane region" description="Helical" evidence="9">
    <location>
        <begin position="7"/>
        <end position="27"/>
    </location>
</feature>
<dbReference type="Pfam" id="PF00676">
    <property type="entry name" value="E1_dh"/>
    <property type="match status" value="1"/>
</dbReference>
<keyword evidence="6 12" id="KW-0560">Oxidoreductase</keyword>
<evidence type="ECO:0000256" key="8">
    <source>
        <dbReference type="ARBA" id="ARBA00030680"/>
    </source>
</evidence>
<evidence type="ECO:0000256" key="5">
    <source>
        <dbReference type="ARBA" id="ARBA00013321"/>
    </source>
</evidence>
<comment type="similarity">
    <text evidence="3">Belongs to the alpha-ketoglutarate dehydrogenase family.</text>
</comment>
<dbReference type="InterPro" id="IPR042179">
    <property type="entry name" value="KGD_C_sf"/>
</dbReference>
<dbReference type="NCBIfam" id="NF008907">
    <property type="entry name" value="PRK12270.1"/>
    <property type="match status" value="1"/>
</dbReference>
<evidence type="ECO:0000313" key="14">
    <source>
        <dbReference type="Proteomes" id="UP000323012"/>
    </source>
</evidence>
<evidence type="ECO:0000256" key="2">
    <source>
        <dbReference type="ARBA" id="ARBA00003906"/>
    </source>
</evidence>
<dbReference type="Gene3D" id="1.10.287.1150">
    <property type="entry name" value="TPP helical domain"/>
    <property type="match status" value="1"/>
</dbReference>
<dbReference type="Gene3D" id="3.40.50.11610">
    <property type="entry name" value="Multifunctional 2-oxoglutarate metabolism enzyme, C-terminal domain"/>
    <property type="match status" value="1"/>
</dbReference>
<dbReference type="CDD" id="cd02016">
    <property type="entry name" value="TPP_E1_OGDC_like"/>
    <property type="match status" value="1"/>
</dbReference>
<accession>A0AB74N602</accession>
<keyword evidence="9" id="KW-0472">Membrane</keyword>
<comment type="function">
    <text evidence="2">E1 component of the 2-oxoglutarate dehydrogenase (OGDH) complex which catalyzes the decarboxylation of 2-oxoglutarate, the first step in the conversion of 2-oxoglutarate to succinyl-CoA and CO(2).</text>
</comment>
<keyword evidence="9" id="KW-0812">Transmembrane</keyword>